<feature type="region of interest" description="Disordered" evidence="1">
    <location>
        <begin position="173"/>
        <end position="211"/>
    </location>
</feature>
<organism evidence="2 3">
    <name type="scientific">Gonium pectorale</name>
    <name type="common">Green alga</name>
    <dbReference type="NCBI Taxonomy" id="33097"/>
    <lineage>
        <taxon>Eukaryota</taxon>
        <taxon>Viridiplantae</taxon>
        <taxon>Chlorophyta</taxon>
        <taxon>core chlorophytes</taxon>
        <taxon>Chlorophyceae</taxon>
        <taxon>CS clade</taxon>
        <taxon>Chlamydomonadales</taxon>
        <taxon>Volvocaceae</taxon>
        <taxon>Gonium</taxon>
    </lineage>
</organism>
<evidence type="ECO:0000256" key="1">
    <source>
        <dbReference type="SAM" id="MobiDB-lite"/>
    </source>
</evidence>
<feature type="compositionally biased region" description="Gly residues" evidence="1">
    <location>
        <begin position="105"/>
        <end position="117"/>
    </location>
</feature>
<dbReference type="AlphaFoldDB" id="A0A150GGG4"/>
<feature type="region of interest" description="Disordered" evidence="1">
    <location>
        <begin position="94"/>
        <end position="118"/>
    </location>
</feature>
<reference evidence="3" key="1">
    <citation type="journal article" date="2016" name="Nat. Commun.">
        <title>The Gonium pectorale genome demonstrates co-option of cell cycle regulation during the evolution of multicellularity.</title>
        <authorList>
            <person name="Hanschen E.R."/>
            <person name="Marriage T.N."/>
            <person name="Ferris P.J."/>
            <person name="Hamaji T."/>
            <person name="Toyoda A."/>
            <person name="Fujiyama A."/>
            <person name="Neme R."/>
            <person name="Noguchi H."/>
            <person name="Minakuchi Y."/>
            <person name="Suzuki M."/>
            <person name="Kawai-Toyooka H."/>
            <person name="Smith D.R."/>
            <person name="Sparks H."/>
            <person name="Anderson J."/>
            <person name="Bakaric R."/>
            <person name="Luria V."/>
            <person name="Karger A."/>
            <person name="Kirschner M.W."/>
            <person name="Durand P.M."/>
            <person name="Michod R.E."/>
            <person name="Nozaki H."/>
            <person name="Olson B.J."/>
        </authorList>
    </citation>
    <scope>NUCLEOTIDE SEQUENCE [LARGE SCALE GENOMIC DNA]</scope>
    <source>
        <strain evidence="3">NIES-2863</strain>
    </source>
</reference>
<sequence length="869" mass="88229">MESKEAAHDRGEAATGGGFDILGARELLAKLSSLPPSPGHEVLSASLIAFGSQLQQLESLHATQAMLAHEYGLADAALHSCCALPPALPGAPYNRLDPVADPSGSRGGTAGTSGGGHDQQFAAASDIFTIADGLLEREDIQALAWQANCPVEAVRRELRAFQKAVSDRLSIATRRAKLPDRPGQQQQALSARAGVPSGPSGPATAPPSLGSGRAAAAAAAASAADADAAAFCLESETEQSSRRFQLAKLGTLLLPETGGISGTPVSVVGVFQQLLCLLSDWRVRVAALEAMRASALDVLWRLLQNSRVLDTLHAWLQDALSDGQASMLRLMLDTMALLPMRRDLLKGSRLEAALEGLVGGGGSGSGSGGAPRAAGGGDAMAADDGAALAGLRRRFGGAAAAVLAEWRKDPDAATILRRAGAPVPESLLNGRPGGGPPQAAPSAPGSRLLGAAAAEAAARKRALAVAAMDAPPGLAAPAPPAATMTAARQAQGPGNLRGAPRPRVAAAAADPGAATAAVRRSLASPPPPQSGVTDMTAKLGETGRVDPDVVHGFRSRLGDGSVRRSQLARPAPRAAPAATAAPPAAPLPVAATATAGRPAPSTPVMAGAATARSAALDAAAAAGDRGGAELDTDLDAEAVARLRAQRAAQRHAAALAALAAEARRLPEVAEAEAAHRQRAEEHRAARARQRAVEAAGWAPGAVLSALASPALRESVPWVGPPPELLMPPPHPETNRPAALGAYGISVELAVSVGPPQSLYDQQRAPPVAHVSQRAPYSLGRGGVNGRGGGSGRSNGSSVAGPPPPMTRDHRMQVPYLDDRGRPYPLDPVYGQGVRQMRDPLGGRPLREASPEFGGYGGGGCHWRSPSGES</sequence>
<proteinExistence type="predicted"/>
<gene>
    <name evidence="2" type="ORF">GPECTOR_24g207</name>
</gene>
<dbReference type="OrthoDB" id="552677at2759"/>
<feature type="compositionally biased region" description="Gly residues" evidence="1">
    <location>
        <begin position="779"/>
        <end position="792"/>
    </location>
</feature>
<protein>
    <submittedName>
        <fullName evidence="2">SYP8 protein</fullName>
    </submittedName>
</protein>
<evidence type="ECO:0000313" key="2">
    <source>
        <dbReference type="EMBL" id="KXZ48918.1"/>
    </source>
</evidence>
<dbReference type="Proteomes" id="UP000075714">
    <property type="component" value="Unassembled WGS sequence"/>
</dbReference>
<feature type="compositionally biased region" description="Low complexity" evidence="1">
    <location>
        <begin position="497"/>
        <end position="520"/>
    </location>
</feature>
<dbReference type="EMBL" id="LSYV01000025">
    <property type="protein sequence ID" value="KXZ48918.1"/>
    <property type="molecule type" value="Genomic_DNA"/>
</dbReference>
<dbReference type="STRING" id="33097.A0A150GGG4"/>
<feature type="compositionally biased region" description="Low complexity" evidence="1">
    <location>
        <begin position="478"/>
        <end position="490"/>
    </location>
</feature>
<feature type="compositionally biased region" description="Low complexity" evidence="1">
    <location>
        <begin position="190"/>
        <end position="211"/>
    </location>
</feature>
<keyword evidence="3" id="KW-1185">Reference proteome</keyword>
<feature type="region of interest" description="Disordered" evidence="1">
    <location>
        <begin position="775"/>
        <end position="810"/>
    </location>
</feature>
<accession>A0A150GGG4</accession>
<feature type="compositionally biased region" description="Basic and acidic residues" evidence="1">
    <location>
        <begin position="541"/>
        <end position="551"/>
    </location>
</feature>
<feature type="compositionally biased region" description="Low complexity" evidence="1">
    <location>
        <begin position="567"/>
        <end position="583"/>
    </location>
</feature>
<feature type="region of interest" description="Disordered" evidence="1">
    <location>
        <begin position="423"/>
        <end position="445"/>
    </location>
</feature>
<comment type="caution">
    <text evidence="2">The sequence shown here is derived from an EMBL/GenBank/DDBJ whole genome shotgun (WGS) entry which is preliminary data.</text>
</comment>
<feature type="region of interest" description="Disordered" evidence="1">
    <location>
        <begin position="832"/>
        <end position="869"/>
    </location>
</feature>
<feature type="region of interest" description="Disordered" evidence="1">
    <location>
        <begin position="478"/>
        <end position="583"/>
    </location>
</feature>
<name>A0A150GGG4_GONPE</name>
<evidence type="ECO:0000313" key="3">
    <source>
        <dbReference type="Proteomes" id="UP000075714"/>
    </source>
</evidence>